<dbReference type="RefSeq" id="WP_013560123.1">
    <property type="nucleotide sequence ID" value="NC_014960.1"/>
</dbReference>
<dbReference type="STRING" id="926569.ANT_17190"/>
<gene>
    <name evidence="1" type="ordered locus">ANT_17190</name>
</gene>
<proteinExistence type="predicted"/>
<dbReference type="Proteomes" id="UP000008922">
    <property type="component" value="Chromosome"/>
</dbReference>
<dbReference type="InterPro" id="IPR012675">
    <property type="entry name" value="Beta-grasp_dom_sf"/>
</dbReference>
<sequence length="126" mass="14186">MTIRIDVWLYGELAKYGGEQAKPGFANLYLELPEGATVADLLKKIQMPTEERGITFINGLLSAMPGVQPDLSHILQDGDRVAFFHLRSMWPFQYRHGASMIGELAQELSSREDKGIHHDYRHDSSG</sequence>
<dbReference type="InterPro" id="IPR003749">
    <property type="entry name" value="ThiS/MoaD-like"/>
</dbReference>
<dbReference type="KEGG" id="atm:ANT_17190"/>
<evidence type="ECO:0000313" key="1">
    <source>
        <dbReference type="EMBL" id="BAJ63745.1"/>
    </source>
</evidence>
<organism evidence="1 2">
    <name type="scientific">Anaerolinea thermophila (strain DSM 14523 / JCM 11388 / NBRC 100420 / UNI-1)</name>
    <dbReference type="NCBI Taxonomy" id="926569"/>
    <lineage>
        <taxon>Bacteria</taxon>
        <taxon>Bacillati</taxon>
        <taxon>Chloroflexota</taxon>
        <taxon>Anaerolineae</taxon>
        <taxon>Anaerolineales</taxon>
        <taxon>Anaerolineaceae</taxon>
        <taxon>Anaerolinea</taxon>
    </lineage>
</organism>
<dbReference type="AlphaFoldDB" id="E8N5N1"/>
<dbReference type="EMBL" id="AP012029">
    <property type="protein sequence ID" value="BAJ63745.1"/>
    <property type="molecule type" value="Genomic_DNA"/>
</dbReference>
<dbReference type="InParanoid" id="E8N5N1"/>
<accession>E8N5N1</accession>
<protein>
    <recommendedName>
        <fullName evidence="3">MoaD/ThiS family protein</fullName>
    </recommendedName>
</protein>
<dbReference type="Gene3D" id="3.10.20.30">
    <property type="match status" value="1"/>
</dbReference>
<dbReference type="eggNOG" id="COG1977">
    <property type="taxonomic scope" value="Bacteria"/>
</dbReference>
<name>E8N5N1_ANATU</name>
<keyword evidence="2" id="KW-1185">Reference proteome</keyword>
<evidence type="ECO:0000313" key="2">
    <source>
        <dbReference type="Proteomes" id="UP000008922"/>
    </source>
</evidence>
<dbReference type="InterPro" id="IPR016155">
    <property type="entry name" value="Mopterin_synth/thiamin_S_b"/>
</dbReference>
<dbReference type="SUPFAM" id="SSF54285">
    <property type="entry name" value="MoaD/ThiS"/>
    <property type="match status" value="1"/>
</dbReference>
<dbReference type="HOGENOM" id="CLU_114601_5_0_0"/>
<evidence type="ECO:0008006" key="3">
    <source>
        <dbReference type="Google" id="ProtNLM"/>
    </source>
</evidence>
<reference evidence="1 2" key="1">
    <citation type="submission" date="2010-12" db="EMBL/GenBank/DDBJ databases">
        <title>Whole genome sequence of Anaerolinea thermophila UNI-1.</title>
        <authorList>
            <person name="Narita-Yamada S."/>
            <person name="Kishi E."/>
            <person name="Watanabe Y."/>
            <person name="Takasaki K."/>
            <person name="Ankai A."/>
            <person name="Oguchi A."/>
            <person name="Fukui S."/>
            <person name="Takahashi M."/>
            <person name="Yashiro I."/>
            <person name="Hosoyama A."/>
            <person name="Sekiguchi Y."/>
            <person name="Hanada S."/>
            <person name="Fujita N."/>
        </authorList>
    </citation>
    <scope>NUCLEOTIDE SEQUENCE [LARGE SCALE GENOMIC DNA]</scope>
    <source>
        <strain evidence="2">DSM 14523 / JCM 11388 / NBRC 100420 / UNI-1</strain>
    </source>
</reference>
<dbReference type="OrthoDB" id="162766at2"/>
<dbReference type="Pfam" id="PF02597">
    <property type="entry name" value="ThiS"/>
    <property type="match status" value="1"/>
</dbReference>